<dbReference type="AlphaFoldDB" id="A0A8S8XBU1"/>
<dbReference type="Proteomes" id="UP000681075">
    <property type="component" value="Unassembled WGS sequence"/>
</dbReference>
<proteinExistence type="predicted"/>
<dbReference type="NCBIfam" id="NF002769">
    <property type="entry name" value="PRK02853.1"/>
    <property type="match status" value="1"/>
</dbReference>
<dbReference type="RefSeq" id="WP_420241727.1">
    <property type="nucleotide sequence ID" value="NZ_BOPV01000001.1"/>
</dbReference>
<reference evidence="1" key="1">
    <citation type="submission" date="2021-02" db="EMBL/GenBank/DDBJ databases">
        <title>Genome sequence of Rhodospirillales sp. strain TMPK1 isolated from soil.</title>
        <authorList>
            <person name="Nakai R."/>
            <person name="Kusada H."/>
            <person name="Tamaki H."/>
        </authorList>
    </citation>
    <scope>NUCLEOTIDE SEQUENCE</scope>
    <source>
        <strain evidence="1">TMPK1</strain>
    </source>
</reference>
<dbReference type="Pfam" id="PF06793">
    <property type="entry name" value="UPF0262"/>
    <property type="match status" value="1"/>
</dbReference>
<organism evidence="1 2">
    <name type="scientific">Roseiterribacter gracilis</name>
    <dbReference type="NCBI Taxonomy" id="2812848"/>
    <lineage>
        <taxon>Bacteria</taxon>
        <taxon>Pseudomonadati</taxon>
        <taxon>Pseudomonadota</taxon>
        <taxon>Alphaproteobacteria</taxon>
        <taxon>Rhodospirillales</taxon>
        <taxon>Roseiterribacteraceae</taxon>
        <taxon>Roseiterribacter</taxon>
    </lineage>
</organism>
<accession>A0A8S8XBU1</accession>
<evidence type="ECO:0000313" key="1">
    <source>
        <dbReference type="EMBL" id="GIL38676.1"/>
    </source>
</evidence>
<gene>
    <name evidence="1" type="ORF">TMPK1_09130</name>
</gene>
<evidence type="ECO:0000313" key="2">
    <source>
        <dbReference type="Proteomes" id="UP000681075"/>
    </source>
</evidence>
<sequence length="157" mass="17910">MSEHRIARIVFDEVTLEKRSAEIEHERAVAIYDLQAQNDFRPAGHANGPYALHLGMRENRLVLDIRTESDDPITIIALSLTPFRRVVRDYQIVCESYYTAIQQNLAQVEALDMGRRSLHNEGADLLRARLEGKVECDLDTARRLFTLIYVLIQGSSA</sequence>
<dbReference type="InterPro" id="IPR008321">
    <property type="entry name" value="UCP032146"/>
</dbReference>
<comment type="caution">
    <text evidence="1">The sequence shown here is derived from an EMBL/GenBank/DDBJ whole genome shotgun (WGS) entry which is preliminary data.</text>
</comment>
<keyword evidence="2" id="KW-1185">Reference proteome</keyword>
<dbReference type="PIRSF" id="PIRSF032146">
    <property type="entry name" value="UCP032146"/>
    <property type="match status" value="1"/>
</dbReference>
<protein>
    <submittedName>
        <fullName evidence="1">UPF0262 protein</fullName>
    </submittedName>
</protein>
<name>A0A8S8XBU1_9PROT</name>
<dbReference type="EMBL" id="BOPV01000001">
    <property type="protein sequence ID" value="GIL38676.1"/>
    <property type="molecule type" value="Genomic_DNA"/>
</dbReference>